<organism evidence="1 2">
    <name type="scientific">Salix dunnii</name>
    <dbReference type="NCBI Taxonomy" id="1413687"/>
    <lineage>
        <taxon>Eukaryota</taxon>
        <taxon>Viridiplantae</taxon>
        <taxon>Streptophyta</taxon>
        <taxon>Embryophyta</taxon>
        <taxon>Tracheophyta</taxon>
        <taxon>Spermatophyta</taxon>
        <taxon>Magnoliopsida</taxon>
        <taxon>eudicotyledons</taxon>
        <taxon>Gunneridae</taxon>
        <taxon>Pentapetalae</taxon>
        <taxon>rosids</taxon>
        <taxon>fabids</taxon>
        <taxon>Malpighiales</taxon>
        <taxon>Salicaceae</taxon>
        <taxon>Saliceae</taxon>
        <taxon>Salix</taxon>
    </lineage>
</organism>
<keyword evidence="2" id="KW-1185">Reference proteome</keyword>
<proteinExistence type="predicted"/>
<accession>A0A835J5R9</accession>
<evidence type="ECO:0000313" key="2">
    <source>
        <dbReference type="Proteomes" id="UP000657918"/>
    </source>
</evidence>
<evidence type="ECO:0000313" key="1">
    <source>
        <dbReference type="EMBL" id="KAF9665087.1"/>
    </source>
</evidence>
<dbReference type="EMBL" id="JADGMS010000016">
    <property type="protein sequence ID" value="KAF9665087.1"/>
    <property type="molecule type" value="Genomic_DNA"/>
</dbReference>
<protein>
    <submittedName>
        <fullName evidence="1">Uncharacterized protein</fullName>
    </submittedName>
</protein>
<reference evidence="1 2" key="1">
    <citation type="submission" date="2020-10" db="EMBL/GenBank/DDBJ databases">
        <title>Plant Genome Project.</title>
        <authorList>
            <person name="Zhang R.-G."/>
        </authorList>
    </citation>
    <scope>NUCLEOTIDE SEQUENCE [LARGE SCALE GENOMIC DNA]</scope>
    <source>
        <strain evidence="1">FAFU-HL-1</strain>
        <tissue evidence="1">Leaf</tissue>
    </source>
</reference>
<gene>
    <name evidence="1" type="ORF">SADUNF_Sadunf16G0085600</name>
</gene>
<sequence length="211" mass="24201">MVPFSRMISPLIHLPPYWLRSKWTAIFKSVERQLESTFGKDTSSSTKTTDLFMKGKTPITEDFSRATKMGVTWRKSVTFNMFHQDLVSFPFDYVLNLVRLGRFSFLGSAKLGFSTSAFSSFVGDRFCFNVEVKMREMGKIDVVLKSLFHTSLRPRVDLSNGITHTNNHKNSKDETREGQALMGHNLRIQLQELLLGHSATYSWEDCHPATY</sequence>
<dbReference type="AlphaFoldDB" id="A0A835J5R9"/>
<dbReference type="Proteomes" id="UP000657918">
    <property type="component" value="Chromosome 16"/>
</dbReference>
<comment type="caution">
    <text evidence="1">The sequence shown here is derived from an EMBL/GenBank/DDBJ whole genome shotgun (WGS) entry which is preliminary data.</text>
</comment>
<name>A0A835J5R9_9ROSI</name>